<feature type="transmembrane region" description="Helical" evidence="1">
    <location>
        <begin position="37"/>
        <end position="54"/>
    </location>
</feature>
<comment type="caution">
    <text evidence="2">The sequence shown here is derived from an EMBL/GenBank/DDBJ whole genome shotgun (WGS) entry which is preliminary data.</text>
</comment>
<evidence type="ECO:0000313" key="2">
    <source>
        <dbReference type="EMBL" id="MET3866277.1"/>
    </source>
</evidence>
<accession>A0ABV2NIG2</accession>
<keyword evidence="3" id="KW-1185">Reference proteome</keyword>
<protein>
    <submittedName>
        <fullName evidence="2">Uncharacterized protein</fullName>
    </submittedName>
</protein>
<keyword evidence="1" id="KW-0812">Transmembrane</keyword>
<reference evidence="2 3" key="1">
    <citation type="submission" date="2024-06" db="EMBL/GenBank/DDBJ databases">
        <title>Genomics of switchgrass bacterial isolates.</title>
        <authorList>
            <person name="Shade A."/>
        </authorList>
    </citation>
    <scope>NUCLEOTIDE SEQUENCE [LARGE SCALE GENOMIC DNA]</scope>
    <source>
        <strain evidence="2 3">PvP084</strain>
    </source>
</reference>
<dbReference type="Proteomes" id="UP001549119">
    <property type="component" value="Unassembled WGS sequence"/>
</dbReference>
<organism evidence="2 3">
    <name type="scientific">Methylobacterium radiotolerans</name>
    <dbReference type="NCBI Taxonomy" id="31998"/>
    <lineage>
        <taxon>Bacteria</taxon>
        <taxon>Pseudomonadati</taxon>
        <taxon>Pseudomonadota</taxon>
        <taxon>Alphaproteobacteria</taxon>
        <taxon>Hyphomicrobiales</taxon>
        <taxon>Methylobacteriaceae</taxon>
        <taxon>Methylobacterium</taxon>
    </lineage>
</organism>
<keyword evidence="1" id="KW-1133">Transmembrane helix</keyword>
<dbReference type="GeneID" id="32802934"/>
<dbReference type="RefSeq" id="WP_012320930.1">
    <property type="nucleotide sequence ID" value="NZ_BJXP01000050.1"/>
</dbReference>
<dbReference type="EMBL" id="JBEPNW010000002">
    <property type="protein sequence ID" value="MET3866277.1"/>
    <property type="molecule type" value="Genomic_DNA"/>
</dbReference>
<proteinExistence type="predicted"/>
<evidence type="ECO:0000313" key="3">
    <source>
        <dbReference type="Proteomes" id="UP001549119"/>
    </source>
</evidence>
<name>A0ABV2NIG2_9HYPH</name>
<sequence>MPVILVVPVALIAVLAAGAFALRHTEGHGPELREALLLLLMLAVVSASIGLMALRPGGASRDVLQPTAGGVSA</sequence>
<gene>
    <name evidence="2" type="ORF">ABIC20_003586</name>
</gene>
<evidence type="ECO:0000256" key="1">
    <source>
        <dbReference type="SAM" id="Phobius"/>
    </source>
</evidence>
<keyword evidence="1" id="KW-0472">Membrane</keyword>